<reference evidence="1 2" key="2">
    <citation type="submission" date="2018-11" db="EMBL/GenBank/DDBJ databases">
        <authorList>
            <consortium name="Pathogen Informatics"/>
        </authorList>
    </citation>
    <scope>NUCLEOTIDE SEQUENCE [LARGE SCALE GENOMIC DNA]</scope>
</reference>
<accession>A0A183F0Q2</accession>
<dbReference type="OrthoDB" id="120383at2759"/>
<sequence>MPRSFTQRSVPIPTCPGPSAAPDFAPPCAGYGPTPGTLGISQFHLPPSTSRPLPVSQRSLSDVAGYAIHRPVCSPPAALDPRYMFRCIPPWHPPDAQSKSNSLPRRRAVSGVTPRTVKWRNDVIGGIGFYFRLFLCTFYLE</sequence>
<dbReference type="Proteomes" id="UP000271098">
    <property type="component" value="Unassembled WGS sequence"/>
</dbReference>
<name>A0A183F0Q2_9BILA</name>
<keyword evidence="2" id="KW-1185">Reference proteome</keyword>
<dbReference type="AlphaFoldDB" id="A0A183F0Q2"/>
<evidence type="ECO:0000313" key="2">
    <source>
        <dbReference type="Proteomes" id="UP000271098"/>
    </source>
</evidence>
<gene>
    <name evidence="1" type="ORF">GPUH_LOCUS26791</name>
</gene>
<proteinExistence type="predicted"/>
<organism evidence="3">
    <name type="scientific">Gongylonema pulchrum</name>
    <dbReference type="NCBI Taxonomy" id="637853"/>
    <lineage>
        <taxon>Eukaryota</taxon>
        <taxon>Metazoa</taxon>
        <taxon>Ecdysozoa</taxon>
        <taxon>Nematoda</taxon>
        <taxon>Chromadorea</taxon>
        <taxon>Rhabditida</taxon>
        <taxon>Spirurina</taxon>
        <taxon>Spiruromorpha</taxon>
        <taxon>Spiruroidea</taxon>
        <taxon>Gongylonematidae</taxon>
        <taxon>Gongylonema</taxon>
    </lineage>
</organism>
<reference evidence="3" key="1">
    <citation type="submission" date="2016-06" db="UniProtKB">
        <authorList>
            <consortium name="WormBaseParasite"/>
        </authorList>
    </citation>
    <scope>IDENTIFICATION</scope>
</reference>
<evidence type="ECO:0000313" key="3">
    <source>
        <dbReference type="WBParaSite" id="GPUH_0002682301-mRNA-1"/>
    </source>
</evidence>
<dbReference type="EMBL" id="UYRT01114167">
    <property type="protein sequence ID" value="VDN49481.1"/>
    <property type="molecule type" value="Genomic_DNA"/>
</dbReference>
<protein>
    <submittedName>
        <fullName evidence="1 3">Uncharacterized protein</fullName>
    </submittedName>
</protein>
<evidence type="ECO:0000313" key="1">
    <source>
        <dbReference type="EMBL" id="VDN49481.1"/>
    </source>
</evidence>
<dbReference type="WBParaSite" id="GPUH_0002682301-mRNA-1">
    <property type="protein sequence ID" value="GPUH_0002682301-mRNA-1"/>
    <property type="gene ID" value="GPUH_0002682301"/>
</dbReference>